<organism evidence="2 3">
    <name type="scientific">Lophium mytilinum</name>
    <dbReference type="NCBI Taxonomy" id="390894"/>
    <lineage>
        <taxon>Eukaryota</taxon>
        <taxon>Fungi</taxon>
        <taxon>Dikarya</taxon>
        <taxon>Ascomycota</taxon>
        <taxon>Pezizomycotina</taxon>
        <taxon>Dothideomycetes</taxon>
        <taxon>Pleosporomycetidae</taxon>
        <taxon>Mytilinidiales</taxon>
        <taxon>Mytilinidiaceae</taxon>
        <taxon>Lophium</taxon>
    </lineage>
</organism>
<reference evidence="2" key="1">
    <citation type="journal article" date="2020" name="Stud. Mycol.">
        <title>101 Dothideomycetes genomes: a test case for predicting lifestyles and emergence of pathogens.</title>
        <authorList>
            <person name="Haridas S."/>
            <person name="Albert R."/>
            <person name="Binder M."/>
            <person name="Bloem J."/>
            <person name="Labutti K."/>
            <person name="Salamov A."/>
            <person name="Andreopoulos B."/>
            <person name="Baker S."/>
            <person name="Barry K."/>
            <person name="Bills G."/>
            <person name="Bluhm B."/>
            <person name="Cannon C."/>
            <person name="Castanera R."/>
            <person name="Culley D."/>
            <person name="Daum C."/>
            <person name="Ezra D."/>
            <person name="Gonzalez J."/>
            <person name="Henrissat B."/>
            <person name="Kuo A."/>
            <person name="Liang C."/>
            <person name="Lipzen A."/>
            <person name="Lutzoni F."/>
            <person name="Magnuson J."/>
            <person name="Mondo S."/>
            <person name="Nolan M."/>
            <person name="Ohm R."/>
            <person name="Pangilinan J."/>
            <person name="Park H.-J."/>
            <person name="Ramirez L."/>
            <person name="Alfaro M."/>
            <person name="Sun H."/>
            <person name="Tritt A."/>
            <person name="Yoshinaga Y."/>
            <person name="Zwiers L.-H."/>
            <person name="Turgeon B."/>
            <person name="Goodwin S."/>
            <person name="Spatafora J."/>
            <person name="Crous P."/>
            <person name="Grigoriev I."/>
        </authorList>
    </citation>
    <scope>NUCLEOTIDE SEQUENCE</scope>
    <source>
        <strain evidence="2">CBS 269.34</strain>
    </source>
</reference>
<dbReference type="InterPro" id="IPR011333">
    <property type="entry name" value="SKP1/BTB/POZ_sf"/>
</dbReference>
<feature type="domain" description="BTB" evidence="1">
    <location>
        <begin position="20"/>
        <end position="95"/>
    </location>
</feature>
<dbReference type="PROSITE" id="PS50097">
    <property type="entry name" value="BTB"/>
    <property type="match status" value="1"/>
</dbReference>
<dbReference type="Gene3D" id="3.30.710.10">
    <property type="entry name" value="Potassium Channel Kv1.1, Chain A"/>
    <property type="match status" value="1"/>
</dbReference>
<dbReference type="InterPro" id="IPR000210">
    <property type="entry name" value="BTB/POZ_dom"/>
</dbReference>
<accession>A0A6A6QWU0</accession>
<dbReference type="AlphaFoldDB" id="A0A6A6QWU0"/>
<dbReference type="Proteomes" id="UP000799750">
    <property type="component" value="Unassembled WGS sequence"/>
</dbReference>
<evidence type="ECO:0000313" key="3">
    <source>
        <dbReference type="Proteomes" id="UP000799750"/>
    </source>
</evidence>
<evidence type="ECO:0000313" key="2">
    <source>
        <dbReference type="EMBL" id="KAF2495477.1"/>
    </source>
</evidence>
<evidence type="ECO:0000259" key="1">
    <source>
        <dbReference type="PROSITE" id="PS50097"/>
    </source>
</evidence>
<gene>
    <name evidence="2" type="ORF">BU16DRAFT_390775</name>
</gene>
<dbReference type="SUPFAM" id="SSF54695">
    <property type="entry name" value="POZ domain"/>
    <property type="match status" value="1"/>
</dbReference>
<dbReference type="EMBL" id="MU004189">
    <property type="protein sequence ID" value="KAF2495477.1"/>
    <property type="molecule type" value="Genomic_DNA"/>
</dbReference>
<dbReference type="OrthoDB" id="5275938at2759"/>
<name>A0A6A6QWU0_9PEZI</name>
<dbReference type="Pfam" id="PF00651">
    <property type="entry name" value="BTB"/>
    <property type="match status" value="1"/>
</dbReference>
<keyword evidence="3" id="KW-1185">Reference proteome</keyword>
<proteinExistence type="predicted"/>
<protein>
    <recommendedName>
        <fullName evidence="1">BTB domain-containing protein</fullName>
    </recommendedName>
</protein>
<sequence length="317" mass="36310">MATEDADQSSTAVVEIARNGNVILVVGPRERRLQVCSTVLKNASKYFNAMFGPHFSEGQDLRVARPKEVPMPEDDANVLEILCNIIHHRNDAVPETLSGTEVFDVAVAADKFDCVVAIKHASTLWLNPREIQDVIELGHLMATAYILDNAQAFSEITLAMMLRHKESYLPLADEELVPWRTFYLLEERRNHMRAELQQILLDGKIQFGTDDGPECSCSWSSRHSSAYMDLLQREGLEPLKMLSNMTVTEVLEKMERMNDPTIPREWKPCNYRWHRNPDLRIMRKSKLDIFKKGNHGLCIDCIRSSTTDEKQTCRIKH</sequence>